<name>A0A484ZDA3_9GAMM</name>
<proteinExistence type="predicted"/>
<protein>
    <submittedName>
        <fullName evidence="2">Uncharacterized protein</fullName>
    </submittedName>
</protein>
<evidence type="ECO:0000313" key="3">
    <source>
        <dbReference type="Proteomes" id="UP000373449"/>
    </source>
</evidence>
<organism evidence="2 3">
    <name type="scientific">Budvicia aquatica</name>
    <dbReference type="NCBI Taxonomy" id="82979"/>
    <lineage>
        <taxon>Bacteria</taxon>
        <taxon>Pseudomonadati</taxon>
        <taxon>Pseudomonadota</taxon>
        <taxon>Gammaproteobacteria</taxon>
        <taxon>Enterobacterales</taxon>
        <taxon>Budviciaceae</taxon>
        <taxon>Budvicia</taxon>
    </lineage>
</organism>
<sequence>MSSPLSPALNPSFDEQMIQESMPAPEVIEEPEIDAAEAEVTESEPDIILQPDEPEHQVIVIREPGENKPGSQDDDDDEGSLEKAYTMV</sequence>
<evidence type="ECO:0000313" key="2">
    <source>
        <dbReference type="EMBL" id="VFS46422.1"/>
    </source>
</evidence>
<feature type="region of interest" description="Disordered" evidence="1">
    <location>
        <begin position="63"/>
        <end position="88"/>
    </location>
</feature>
<reference evidence="2 3" key="1">
    <citation type="submission" date="2019-03" db="EMBL/GenBank/DDBJ databases">
        <authorList>
            <consortium name="Pathogen Informatics"/>
        </authorList>
    </citation>
    <scope>NUCLEOTIDE SEQUENCE [LARGE SCALE GENOMIC DNA]</scope>
    <source>
        <strain evidence="2 3">NCTC12282</strain>
    </source>
</reference>
<dbReference type="EMBL" id="CAADJA010000002">
    <property type="protein sequence ID" value="VFS46422.1"/>
    <property type="molecule type" value="Genomic_DNA"/>
</dbReference>
<evidence type="ECO:0000256" key="1">
    <source>
        <dbReference type="SAM" id="MobiDB-lite"/>
    </source>
</evidence>
<accession>A0A484ZDA3</accession>
<dbReference type="Proteomes" id="UP000373449">
    <property type="component" value="Unassembled WGS sequence"/>
</dbReference>
<feature type="region of interest" description="Disordered" evidence="1">
    <location>
        <begin position="1"/>
        <end position="20"/>
    </location>
</feature>
<dbReference type="AlphaFoldDB" id="A0A484ZDA3"/>
<gene>
    <name evidence="2" type="ORF">NCTC12282_01331</name>
</gene>